<dbReference type="VEuPathDB" id="FungiDB:AN6253"/>
<dbReference type="OMA" id="PISHYPQ"/>
<evidence type="ECO:0000256" key="11">
    <source>
        <dbReference type="ARBA" id="ARBA00031194"/>
    </source>
</evidence>
<evidence type="ECO:0000256" key="14">
    <source>
        <dbReference type="ARBA" id="ARBA00073229"/>
    </source>
</evidence>
<comment type="similarity">
    <text evidence="2">Belongs to the class-II aminoacyl-tRNA synthetase family.</text>
</comment>
<comment type="subcellular location">
    <subcellularLocation>
        <location evidence="1">Mitochondrion matrix</location>
    </subcellularLocation>
</comment>
<dbReference type="GO" id="GO:0004826">
    <property type="term" value="F:phenylalanine-tRNA ligase activity"/>
    <property type="evidence" value="ECO:0000318"/>
    <property type="project" value="GO_Central"/>
</dbReference>
<dbReference type="SUPFAM" id="SSF54991">
    <property type="entry name" value="Anticodon-binding domain of PheRS"/>
    <property type="match status" value="1"/>
</dbReference>
<evidence type="ECO:0000256" key="12">
    <source>
        <dbReference type="ARBA" id="ARBA00049255"/>
    </source>
</evidence>
<dbReference type="OrthoDB" id="4457at2759"/>
<dbReference type="SMART" id="SM00896">
    <property type="entry name" value="FDX-ACB"/>
    <property type="match status" value="1"/>
</dbReference>
<dbReference type="InterPro" id="IPR004530">
    <property type="entry name" value="Phe-tRNA-synth_IIc_mito"/>
</dbReference>
<dbReference type="InterPro" id="IPR002319">
    <property type="entry name" value="Phenylalanyl-tRNA_Synthase"/>
</dbReference>
<dbReference type="eggNOG" id="KOG2783">
    <property type="taxonomic scope" value="Eukaryota"/>
</dbReference>
<dbReference type="PANTHER" id="PTHR11538">
    <property type="entry name" value="PHENYLALANYL-TRNA SYNTHETASE"/>
    <property type="match status" value="1"/>
</dbReference>
<dbReference type="Gene3D" id="3.30.930.10">
    <property type="entry name" value="Bira Bifunctional Protein, Domain 2"/>
    <property type="match status" value="1"/>
</dbReference>
<organism evidence="18 19">
    <name type="scientific">Emericella nidulans (strain FGSC A4 / ATCC 38163 / CBS 112.46 / NRRL 194 / M139)</name>
    <name type="common">Aspergillus nidulans</name>
    <dbReference type="NCBI Taxonomy" id="227321"/>
    <lineage>
        <taxon>Eukaryota</taxon>
        <taxon>Fungi</taxon>
        <taxon>Dikarya</taxon>
        <taxon>Ascomycota</taxon>
        <taxon>Pezizomycotina</taxon>
        <taxon>Eurotiomycetes</taxon>
        <taxon>Eurotiomycetidae</taxon>
        <taxon>Eurotiales</taxon>
        <taxon>Aspergillaceae</taxon>
        <taxon>Aspergillus</taxon>
        <taxon>Aspergillus subgen. Nidulantes</taxon>
    </lineage>
</organism>
<keyword evidence="6" id="KW-0067">ATP-binding</keyword>
<evidence type="ECO:0000256" key="9">
    <source>
        <dbReference type="ARBA" id="ARBA00023128"/>
    </source>
</evidence>
<sequence length="516" mass="58533">MRLFATSRALRLGSGRWSITSARSSIRLPLSQLLRAGSVGHREWSSTVIRRTQHTINKSESTATTPSASPKSLTVGGKAYPIDDWTNTPDTILAHIDRRLYLDDSHPLAITRKLIESQFPRPVYGNYSEKDPIVTTAQNFDVLGFPADHPGRSRTDTYYLNEKTVLRTHTSAHQQAYFQQISRNEETRPEEVGYTVVADVYRRDAIDRSHYPVFHQMEGAMLWKRPADKPLEHAKQTAAAIMKDVYSIPSHSVPVEDPNPTIHPQRNPLQADYHSEEEVEAIAAHLKRSLERMVIKVFSEAQKASAASEGAEAETLRVRWVEAYFPFTSPSWELEVFWQGDWLEILGCGVVKQELLNNSDVPNRVGWAFGLGLERIAMLLFNIPDIRLFWSKDERFLSQFKAGQITRFEPFSKYPACYKDVAFWLPSAATSGGSAAGGAVPVHENDIMEIVRGVGGNLVEDVKLIDEFIHPKTNRKSLCYRINYRSLERTLTNEETNDLHDKVRQKLVSQLCVELR</sequence>
<dbReference type="Proteomes" id="UP000000560">
    <property type="component" value="Chromosome I"/>
</dbReference>
<dbReference type="PANTHER" id="PTHR11538:SF41">
    <property type="entry name" value="PHENYLALANINE--TRNA LIGASE, MITOCHONDRIAL"/>
    <property type="match status" value="1"/>
</dbReference>
<keyword evidence="5" id="KW-0547">Nucleotide-binding</keyword>
<dbReference type="SUPFAM" id="SSF55681">
    <property type="entry name" value="Class II aaRS and biotin synthetases"/>
    <property type="match status" value="1"/>
</dbReference>
<dbReference type="GO" id="GO:0005759">
    <property type="term" value="C:mitochondrial matrix"/>
    <property type="evidence" value="ECO:0007669"/>
    <property type="project" value="UniProtKB-SubCell"/>
</dbReference>
<evidence type="ECO:0000256" key="3">
    <source>
        <dbReference type="ARBA" id="ARBA00012814"/>
    </source>
</evidence>
<dbReference type="InParanoid" id="C8V1J1"/>
<evidence type="ECO:0000256" key="6">
    <source>
        <dbReference type="ARBA" id="ARBA00022840"/>
    </source>
</evidence>
<dbReference type="HOGENOM" id="CLU_022696_0_1_1"/>
<dbReference type="InterPro" id="IPR005121">
    <property type="entry name" value="Fdx_antiC-bd"/>
</dbReference>
<keyword evidence="4" id="KW-0436">Ligase</keyword>
<keyword evidence="9" id="KW-0496">Mitochondrion</keyword>
<dbReference type="GO" id="GO:0000049">
    <property type="term" value="F:tRNA binding"/>
    <property type="evidence" value="ECO:0007669"/>
    <property type="project" value="InterPro"/>
</dbReference>
<proteinExistence type="inferred from homology"/>
<dbReference type="InterPro" id="IPR006195">
    <property type="entry name" value="aa-tRNA-synth_II"/>
</dbReference>
<evidence type="ECO:0000256" key="1">
    <source>
        <dbReference type="ARBA" id="ARBA00004305"/>
    </source>
</evidence>
<dbReference type="InterPro" id="IPR045864">
    <property type="entry name" value="aa-tRNA-synth_II/BPL/LPL"/>
</dbReference>
<comment type="function">
    <text evidence="13">Is responsible for the charging of tRNA(Phe) with phenylalanine in mitochondrial translation.</text>
</comment>
<dbReference type="RefSeq" id="XP_663857.2">
    <property type="nucleotide sequence ID" value="XM_658765.2"/>
</dbReference>
<evidence type="ECO:0000313" key="18">
    <source>
        <dbReference type="EMBL" id="CBF69850.1"/>
    </source>
</evidence>
<dbReference type="NCBIfam" id="TIGR00469">
    <property type="entry name" value="pheS_mito"/>
    <property type="match status" value="1"/>
</dbReference>
<dbReference type="AlphaFoldDB" id="C8V1J1"/>
<protein>
    <recommendedName>
        <fullName evidence="14">Phenylalanine--tRNA ligase, mitochondrial</fullName>
        <ecNumber evidence="3">6.1.1.20</ecNumber>
    </recommendedName>
    <alternativeName>
        <fullName evidence="11">Phenylalanyl-tRNA synthetase</fullName>
    </alternativeName>
</protein>
<evidence type="ECO:0000259" key="16">
    <source>
        <dbReference type="PROSITE" id="PS50862"/>
    </source>
</evidence>
<evidence type="ECO:0000256" key="10">
    <source>
        <dbReference type="ARBA" id="ARBA00023146"/>
    </source>
</evidence>
<dbReference type="GO" id="GO:0070156">
    <property type="term" value="P:mitochondrial phenylalanyl-tRNA aminoacylation"/>
    <property type="evidence" value="ECO:0007669"/>
    <property type="project" value="EnsemblFungi"/>
</dbReference>
<evidence type="ECO:0000256" key="7">
    <source>
        <dbReference type="ARBA" id="ARBA00022917"/>
    </source>
</evidence>
<keyword evidence="8" id="KW-0809">Transit peptide</keyword>
<evidence type="ECO:0000256" key="2">
    <source>
        <dbReference type="ARBA" id="ARBA00008226"/>
    </source>
</evidence>
<name>C8V1J1_EMENI</name>
<dbReference type="Pfam" id="PF03147">
    <property type="entry name" value="FDX-ACB"/>
    <property type="match status" value="1"/>
</dbReference>
<evidence type="ECO:0000256" key="4">
    <source>
        <dbReference type="ARBA" id="ARBA00022598"/>
    </source>
</evidence>
<dbReference type="InterPro" id="IPR036690">
    <property type="entry name" value="Fdx_antiC-bd_sf"/>
</dbReference>
<evidence type="ECO:0000256" key="15">
    <source>
        <dbReference type="SAM" id="MobiDB-lite"/>
    </source>
</evidence>
<dbReference type="STRING" id="227321.C8V1J1"/>
<dbReference type="GO" id="GO:0006432">
    <property type="term" value="P:phenylalanyl-tRNA aminoacylation"/>
    <property type="evidence" value="ECO:0000318"/>
    <property type="project" value="GO_Central"/>
</dbReference>
<evidence type="ECO:0000313" key="19">
    <source>
        <dbReference type="Proteomes" id="UP000000560"/>
    </source>
</evidence>
<evidence type="ECO:0000256" key="5">
    <source>
        <dbReference type="ARBA" id="ARBA00022741"/>
    </source>
</evidence>
<dbReference type="PROSITE" id="PS51447">
    <property type="entry name" value="FDX_ACB"/>
    <property type="match status" value="1"/>
</dbReference>
<dbReference type="FunFam" id="3.30.70.380:FF:000002">
    <property type="entry name" value="phenylalanine--tRNA ligase, mitochondrial"/>
    <property type="match status" value="1"/>
</dbReference>
<keyword evidence="10" id="KW-0030">Aminoacyl-tRNA synthetase</keyword>
<dbReference type="GeneID" id="2871038"/>
<reference evidence="19" key="2">
    <citation type="journal article" date="2009" name="Fungal Genet. Biol.">
        <title>The 2008 update of the Aspergillus nidulans genome annotation: a community effort.</title>
        <authorList>
            <person name="Wortman J.R."/>
            <person name="Gilsenan J.M."/>
            <person name="Joardar V."/>
            <person name="Deegan J."/>
            <person name="Clutterbuck J."/>
            <person name="Andersen M.R."/>
            <person name="Archer D."/>
            <person name="Bencina M."/>
            <person name="Braus G."/>
            <person name="Coutinho P."/>
            <person name="von Dohren H."/>
            <person name="Doonan J."/>
            <person name="Driessen A.J."/>
            <person name="Durek P."/>
            <person name="Espeso E."/>
            <person name="Fekete E."/>
            <person name="Flipphi M."/>
            <person name="Estrada C.G."/>
            <person name="Geysens S."/>
            <person name="Goldman G."/>
            <person name="de Groot P.W."/>
            <person name="Hansen K."/>
            <person name="Harris S.D."/>
            <person name="Heinekamp T."/>
            <person name="Helmstaedt K."/>
            <person name="Henrissat B."/>
            <person name="Hofmann G."/>
            <person name="Homan T."/>
            <person name="Horio T."/>
            <person name="Horiuchi H."/>
            <person name="James S."/>
            <person name="Jones M."/>
            <person name="Karaffa L."/>
            <person name="Karanyi Z."/>
            <person name="Kato M."/>
            <person name="Keller N."/>
            <person name="Kelly D.E."/>
            <person name="Kiel J.A."/>
            <person name="Kim J.M."/>
            <person name="van der Klei I.J."/>
            <person name="Klis F.M."/>
            <person name="Kovalchuk A."/>
            <person name="Krasevec N."/>
            <person name="Kubicek C.P."/>
            <person name="Liu B."/>
            <person name="Maccabe A."/>
            <person name="Meyer V."/>
            <person name="Mirabito P."/>
            <person name="Miskei M."/>
            <person name="Mos M."/>
            <person name="Mullins J."/>
            <person name="Nelson D.R."/>
            <person name="Nielsen J."/>
            <person name="Oakley B.R."/>
            <person name="Osmani S.A."/>
            <person name="Pakula T."/>
            <person name="Paszewski A."/>
            <person name="Paulsen I."/>
            <person name="Pilsyk S."/>
            <person name="Pocsi I."/>
            <person name="Punt P.J."/>
            <person name="Ram A.F."/>
            <person name="Ren Q."/>
            <person name="Robellet X."/>
            <person name="Robson G."/>
            <person name="Seiboth B."/>
            <person name="van Solingen P."/>
            <person name="Specht T."/>
            <person name="Sun J."/>
            <person name="Taheri-Talesh N."/>
            <person name="Takeshita N."/>
            <person name="Ussery D."/>
            <person name="vanKuyk P.A."/>
            <person name="Visser H."/>
            <person name="van de Vondervoort P.J."/>
            <person name="de Vries R.P."/>
            <person name="Walton J."/>
            <person name="Xiang X."/>
            <person name="Xiong Y."/>
            <person name="Zeng A.P."/>
            <person name="Brandt B.W."/>
            <person name="Cornell M.J."/>
            <person name="van den Hondel C.A."/>
            <person name="Visser J."/>
            <person name="Oliver S.G."/>
            <person name="Turner G."/>
        </authorList>
    </citation>
    <scope>GENOME REANNOTATION</scope>
    <source>
        <strain evidence="19">FGSC A4 / ATCC 38163 / CBS 112.46 / NRRL 194 / M139</strain>
    </source>
</reference>
<dbReference type="CDD" id="cd00496">
    <property type="entry name" value="PheRS_alpha_core"/>
    <property type="match status" value="1"/>
</dbReference>
<dbReference type="GO" id="GO:0005739">
    <property type="term" value="C:mitochondrion"/>
    <property type="evidence" value="ECO:0000318"/>
    <property type="project" value="GO_Central"/>
</dbReference>
<evidence type="ECO:0000259" key="17">
    <source>
        <dbReference type="PROSITE" id="PS51447"/>
    </source>
</evidence>
<dbReference type="KEGG" id="ani:ANIA_06253"/>
<feature type="compositionally biased region" description="Low complexity" evidence="15">
    <location>
        <begin position="58"/>
        <end position="72"/>
    </location>
</feature>
<dbReference type="GO" id="GO:0005737">
    <property type="term" value="C:cytoplasm"/>
    <property type="evidence" value="ECO:0000318"/>
    <property type="project" value="GO_Central"/>
</dbReference>
<dbReference type="GO" id="GO:0005524">
    <property type="term" value="F:ATP binding"/>
    <property type="evidence" value="ECO:0007669"/>
    <property type="project" value="UniProtKB-KW"/>
</dbReference>
<evidence type="ECO:0000256" key="13">
    <source>
        <dbReference type="ARBA" id="ARBA00057761"/>
    </source>
</evidence>
<dbReference type="PROSITE" id="PS50862">
    <property type="entry name" value="AA_TRNA_LIGASE_II"/>
    <property type="match status" value="1"/>
</dbReference>
<dbReference type="EC" id="6.1.1.20" evidence="3"/>
<comment type="catalytic activity">
    <reaction evidence="12">
        <text>tRNA(Phe) + L-phenylalanine + ATP = L-phenylalanyl-tRNA(Phe) + AMP + diphosphate + H(+)</text>
        <dbReference type="Rhea" id="RHEA:19413"/>
        <dbReference type="Rhea" id="RHEA-COMP:9668"/>
        <dbReference type="Rhea" id="RHEA-COMP:9699"/>
        <dbReference type="ChEBI" id="CHEBI:15378"/>
        <dbReference type="ChEBI" id="CHEBI:30616"/>
        <dbReference type="ChEBI" id="CHEBI:33019"/>
        <dbReference type="ChEBI" id="CHEBI:58095"/>
        <dbReference type="ChEBI" id="CHEBI:78442"/>
        <dbReference type="ChEBI" id="CHEBI:78531"/>
        <dbReference type="ChEBI" id="CHEBI:456215"/>
        <dbReference type="EC" id="6.1.1.20"/>
    </reaction>
</comment>
<feature type="domain" description="FDX-ACB" evidence="17">
    <location>
        <begin position="412"/>
        <end position="516"/>
    </location>
</feature>
<feature type="domain" description="Aminoacyl-transfer RNA synthetases class-II family profile" evidence="16">
    <location>
        <begin position="112"/>
        <end position="410"/>
    </location>
</feature>
<dbReference type="Pfam" id="PF01409">
    <property type="entry name" value="tRNA-synt_2d"/>
    <property type="match status" value="2"/>
</dbReference>
<dbReference type="FunFam" id="3.30.930.10:FF:000053">
    <property type="entry name" value="Phenylalanyl-tRNA synthetase mitochondrial"/>
    <property type="match status" value="1"/>
</dbReference>
<accession>C8V1J1</accession>
<evidence type="ECO:0000256" key="8">
    <source>
        <dbReference type="ARBA" id="ARBA00022946"/>
    </source>
</evidence>
<dbReference type="Gene3D" id="3.30.70.380">
    <property type="entry name" value="Ferrodoxin-fold anticodon-binding domain"/>
    <property type="match status" value="1"/>
</dbReference>
<keyword evidence="7" id="KW-0648">Protein biosynthesis</keyword>
<keyword evidence="19" id="KW-1185">Reference proteome</keyword>
<reference evidence="19" key="1">
    <citation type="journal article" date="2005" name="Nature">
        <title>Sequencing of Aspergillus nidulans and comparative analysis with A. fumigatus and A. oryzae.</title>
        <authorList>
            <person name="Galagan J.E."/>
            <person name="Calvo S.E."/>
            <person name="Cuomo C."/>
            <person name="Ma L.J."/>
            <person name="Wortman J.R."/>
            <person name="Batzoglou S."/>
            <person name="Lee S.I."/>
            <person name="Basturkmen M."/>
            <person name="Spevak C.C."/>
            <person name="Clutterbuck J."/>
            <person name="Kapitonov V."/>
            <person name="Jurka J."/>
            <person name="Scazzocchio C."/>
            <person name="Farman M."/>
            <person name="Butler J."/>
            <person name="Purcell S."/>
            <person name="Harris S."/>
            <person name="Braus G.H."/>
            <person name="Draht O."/>
            <person name="Busch S."/>
            <person name="D'Enfert C."/>
            <person name="Bouchier C."/>
            <person name="Goldman G.H."/>
            <person name="Bell-Pedersen D."/>
            <person name="Griffiths-Jones S."/>
            <person name="Doonan J.H."/>
            <person name="Yu J."/>
            <person name="Vienken K."/>
            <person name="Pain A."/>
            <person name="Freitag M."/>
            <person name="Selker E.U."/>
            <person name="Archer D.B."/>
            <person name="Penalva M.A."/>
            <person name="Oakley B.R."/>
            <person name="Momany M."/>
            <person name="Tanaka T."/>
            <person name="Kumagai T."/>
            <person name="Asai K."/>
            <person name="Machida M."/>
            <person name="Nierman W.C."/>
            <person name="Denning D.W."/>
            <person name="Caddick M."/>
            <person name="Hynes M."/>
            <person name="Paoletti M."/>
            <person name="Fischer R."/>
            <person name="Miller B."/>
            <person name="Dyer P."/>
            <person name="Sachs M.S."/>
            <person name="Osmani S.A."/>
            <person name="Birren B.W."/>
        </authorList>
    </citation>
    <scope>NUCLEOTIDE SEQUENCE [LARGE SCALE GENOMIC DNA]</scope>
    <source>
        <strain evidence="19">FGSC A4 / ATCC 38163 / CBS 112.46 / NRRL 194 / M139</strain>
    </source>
</reference>
<feature type="region of interest" description="Disordered" evidence="15">
    <location>
        <begin position="55"/>
        <end position="74"/>
    </location>
</feature>
<dbReference type="EMBL" id="BN001301">
    <property type="protein sequence ID" value="CBF69850.1"/>
    <property type="molecule type" value="Genomic_DNA"/>
</dbReference>
<gene>
    <name evidence="18" type="ORF">ANIA_06253</name>
</gene>
<dbReference type="FunCoup" id="C8V1J1">
    <property type="interactions" value="739"/>
</dbReference>